<reference evidence="4 5" key="1">
    <citation type="submission" date="2023-03" db="EMBL/GenBank/DDBJ databases">
        <title>Draft genome sequence of Streptomyces sp. RB6PN23 isolated from peat swamp forest in Thailand.</title>
        <authorList>
            <person name="Klaysubun C."/>
            <person name="Duangmal K."/>
        </authorList>
    </citation>
    <scope>NUCLEOTIDE SEQUENCE [LARGE SCALE GENOMIC DNA]</scope>
    <source>
        <strain evidence="4 5">RB6PN23</strain>
    </source>
</reference>
<keyword evidence="2" id="KW-0812">Transmembrane</keyword>
<keyword evidence="2" id="KW-1133">Transmembrane helix</keyword>
<dbReference type="SUPFAM" id="SSF81606">
    <property type="entry name" value="PP2C-like"/>
    <property type="match status" value="1"/>
</dbReference>
<dbReference type="InterPro" id="IPR036457">
    <property type="entry name" value="PPM-type-like_dom_sf"/>
</dbReference>
<dbReference type="InterPro" id="IPR052016">
    <property type="entry name" value="Bact_Sigma-Reg"/>
</dbReference>
<keyword evidence="2" id="KW-0472">Membrane</keyword>
<dbReference type="PANTHER" id="PTHR43156:SF2">
    <property type="entry name" value="STAGE II SPORULATION PROTEIN E"/>
    <property type="match status" value="1"/>
</dbReference>
<dbReference type="Pfam" id="PF07228">
    <property type="entry name" value="SpoIIE"/>
    <property type="match status" value="1"/>
</dbReference>
<evidence type="ECO:0000256" key="1">
    <source>
        <dbReference type="ARBA" id="ARBA00022801"/>
    </source>
</evidence>
<evidence type="ECO:0000313" key="4">
    <source>
        <dbReference type="EMBL" id="MDF3289150.1"/>
    </source>
</evidence>
<feature type="transmembrane region" description="Helical" evidence="2">
    <location>
        <begin position="20"/>
        <end position="40"/>
    </location>
</feature>
<keyword evidence="5" id="KW-1185">Reference proteome</keyword>
<protein>
    <submittedName>
        <fullName evidence="4">PP2C family protein-serine/threonine phosphatase</fullName>
    </submittedName>
</protein>
<sequence length="372" mass="38305">MAGVAVAQPQLPPVRLSPRVRVLVGLAYLLIAAAIVVDLLTGPGSTFSPILAALPVLAAISTRKVAVPLVAGLVGTLAVGVLSVANSGVPTVVHATAAATVLAVTFTSTASVALVAARERELAQVRSVAAAAQQALLRPVPRRFGPLRVAVRYVAAAAEARIGGDLYEVLPTPYGTRLLLGDVRGKGLSAVEAAVDVLGVFRDASQTEPDLTAVARRLDGALARRPGGEEFVTAVLVGVPDHGPATIVNCGHPPPLLRDASGATVEVDPPAYAPPLALLSLVGGAYTARTVDFRPGELLLLYTDGVSEARDAADRFYPLLERVAAMRADDPDALLDELLADVRAYAGGSLNDDAAVLAFRRDTSAGARRSLL</sequence>
<dbReference type="RefSeq" id="WP_276092790.1">
    <property type="nucleotide sequence ID" value="NZ_JARJBC010000003.1"/>
</dbReference>
<feature type="domain" description="PPM-type phosphatase" evidence="3">
    <location>
        <begin position="147"/>
        <end position="361"/>
    </location>
</feature>
<dbReference type="PANTHER" id="PTHR43156">
    <property type="entry name" value="STAGE II SPORULATION PROTEIN E-RELATED"/>
    <property type="match status" value="1"/>
</dbReference>
<comment type="caution">
    <text evidence="4">The sequence shown here is derived from an EMBL/GenBank/DDBJ whole genome shotgun (WGS) entry which is preliminary data.</text>
</comment>
<dbReference type="Gene3D" id="3.60.40.10">
    <property type="entry name" value="PPM-type phosphatase domain"/>
    <property type="match status" value="1"/>
</dbReference>
<evidence type="ECO:0000259" key="3">
    <source>
        <dbReference type="SMART" id="SM00331"/>
    </source>
</evidence>
<keyword evidence="1" id="KW-0378">Hydrolase</keyword>
<dbReference type="InterPro" id="IPR001932">
    <property type="entry name" value="PPM-type_phosphatase-like_dom"/>
</dbReference>
<feature type="transmembrane region" description="Helical" evidence="2">
    <location>
        <begin position="95"/>
        <end position="117"/>
    </location>
</feature>
<name>A0ABT5ZHQ1_9ACTN</name>
<dbReference type="SMART" id="SM00331">
    <property type="entry name" value="PP2C_SIG"/>
    <property type="match status" value="1"/>
</dbReference>
<dbReference type="EMBL" id="JARJBC010000003">
    <property type="protein sequence ID" value="MDF3289150.1"/>
    <property type="molecule type" value="Genomic_DNA"/>
</dbReference>
<evidence type="ECO:0000313" key="5">
    <source>
        <dbReference type="Proteomes" id="UP001216579"/>
    </source>
</evidence>
<gene>
    <name evidence="4" type="ORF">P3G67_07860</name>
</gene>
<dbReference type="Proteomes" id="UP001216579">
    <property type="component" value="Unassembled WGS sequence"/>
</dbReference>
<feature type="transmembrane region" description="Helical" evidence="2">
    <location>
        <begin position="69"/>
        <end position="89"/>
    </location>
</feature>
<accession>A0ABT5ZHQ1</accession>
<proteinExistence type="predicted"/>
<evidence type="ECO:0000256" key="2">
    <source>
        <dbReference type="SAM" id="Phobius"/>
    </source>
</evidence>
<organism evidence="4 5">
    <name type="scientific">Streptomyces silvisoli</name>
    <dbReference type="NCBI Taxonomy" id="3034235"/>
    <lineage>
        <taxon>Bacteria</taxon>
        <taxon>Bacillati</taxon>
        <taxon>Actinomycetota</taxon>
        <taxon>Actinomycetes</taxon>
        <taxon>Kitasatosporales</taxon>
        <taxon>Streptomycetaceae</taxon>
        <taxon>Streptomyces</taxon>
    </lineage>
</organism>